<feature type="signal peptide" evidence="1">
    <location>
        <begin position="1"/>
        <end position="20"/>
    </location>
</feature>
<keyword evidence="1" id="KW-0732">Signal</keyword>
<organism evidence="2 3">
    <name type="scientific">Puccinia graminis f. sp. tritici</name>
    <dbReference type="NCBI Taxonomy" id="56615"/>
    <lineage>
        <taxon>Eukaryota</taxon>
        <taxon>Fungi</taxon>
        <taxon>Dikarya</taxon>
        <taxon>Basidiomycota</taxon>
        <taxon>Pucciniomycotina</taxon>
        <taxon>Pucciniomycetes</taxon>
        <taxon>Pucciniales</taxon>
        <taxon>Pucciniaceae</taxon>
        <taxon>Puccinia</taxon>
    </lineage>
</organism>
<evidence type="ECO:0000256" key="1">
    <source>
        <dbReference type="SAM" id="SignalP"/>
    </source>
</evidence>
<protein>
    <recommendedName>
        <fullName evidence="4">Hydrophobin</fullName>
    </recommendedName>
</protein>
<name>A0A5B0SKK0_PUCGR</name>
<reference evidence="2 3" key="1">
    <citation type="submission" date="2019-05" db="EMBL/GenBank/DDBJ databases">
        <title>Emergence of the Ug99 lineage of the wheat stem rust pathogen through somatic hybridization.</title>
        <authorList>
            <person name="Li F."/>
            <person name="Upadhyaya N.M."/>
            <person name="Sperschneider J."/>
            <person name="Matny O."/>
            <person name="Nguyen-Phuc H."/>
            <person name="Mago R."/>
            <person name="Raley C."/>
            <person name="Miller M.E."/>
            <person name="Silverstein K.A.T."/>
            <person name="Henningsen E."/>
            <person name="Hirsch C.D."/>
            <person name="Visser B."/>
            <person name="Pretorius Z.A."/>
            <person name="Steffenson B.J."/>
            <person name="Schwessinger B."/>
            <person name="Dodds P.N."/>
            <person name="Figueroa M."/>
        </authorList>
    </citation>
    <scope>NUCLEOTIDE SEQUENCE [LARGE SCALE GENOMIC DNA]</scope>
    <source>
        <strain evidence="2 3">Ug99</strain>
    </source>
</reference>
<dbReference type="Proteomes" id="UP000325313">
    <property type="component" value="Unassembled WGS sequence"/>
</dbReference>
<evidence type="ECO:0000313" key="3">
    <source>
        <dbReference type="Proteomes" id="UP000325313"/>
    </source>
</evidence>
<sequence>MHVIKSIFSLLTLKFALVSTCDESKFRHACGHNYLGVSRETLRAIEGACGKDESSLCCDKTKLRPGETKTGAAAVDAVPCHFQ</sequence>
<proteinExistence type="predicted"/>
<accession>A0A5B0SKK0</accession>
<feature type="chain" id="PRO_5022825482" description="Hydrophobin" evidence="1">
    <location>
        <begin position="21"/>
        <end position="83"/>
    </location>
</feature>
<evidence type="ECO:0000313" key="2">
    <source>
        <dbReference type="EMBL" id="KAA1138716.1"/>
    </source>
</evidence>
<dbReference type="AlphaFoldDB" id="A0A5B0SKK0"/>
<evidence type="ECO:0008006" key="4">
    <source>
        <dbReference type="Google" id="ProtNLM"/>
    </source>
</evidence>
<dbReference type="EMBL" id="VDEP01000002">
    <property type="protein sequence ID" value="KAA1138716.1"/>
    <property type="molecule type" value="Genomic_DNA"/>
</dbReference>
<comment type="caution">
    <text evidence="2">The sequence shown here is derived from an EMBL/GenBank/DDBJ whole genome shotgun (WGS) entry which is preliminary data.</text>
</comment>
<gene>
    <name evidence="2" type="ORF">PGTUg99_035345</name>
</gene>